<feature type="region of interest" description="Disordered" evidence="1">
    <location>
        <begin position="1"/>
        <end position="26"/>
    </location>
</feature>
<sequence length="108" mass="11151">MVNGISVNGLGEVAMDATPQSSNLIGLGKQLSNDLSLGKNHPQYTLPGSNSDLTVIEDVNGVAPLPGSNESGSTLLPSVNDEARAGDIWRTLEDSPDPKSVDASQGHL</sequence>
<reference evidence="2" key="1">
    <citation type="submission" date="2020-11" db="EMBL/GenBank/DDBJ databases">
        <authorList>
            <person name="Tran Van P."/>
        </authorList>
    </citation>
    <scope>NUCLEOTIDE SEQUENCE</scope>
</reference>
<feature type="compositionally biased region" description="Basic and acidic residues" evidence="1">
    <location>
        <begin position="86"/>
        <end position="100"/>
    </location>
</feature>
<feature type="region of interest" description="Disordered" evidence="1">
    <location>
        <begin position="86"/>
        <end position="108"/>
    </location>
</feature>
<dbReference type="EMBL" id="OE842182">
    <property type="protein sequence ID" value="CAD7598878.1"/>
    <property type="molecule type" value="Genomic_DNA"/>
</dbReference>
<dbReference type="AlphaFoldDB" id="A0A7R9PN44"/>
<accession>A0A7R9PN44</accession>
<evidence type="ECO:0000313" key="2">
    <source>
        <dbReference type="EMBL" id="CAD7598878.1"/>
    </source>
</evidence>
<organism evidence="2">
    <name type="scientific">Timema genevievae</name>
    <name type="common">Walking stick</name>
    <dbReference type="NCBI Taxonomy" id="629358"/>
    <lineage>
        <taxon>Eukaryota</taxon>
        <taxon>Metazoa</taxon>
        <taxon>Ecdysozoa</taxon>
        <taxon>Arthropoda</taxon>
        <taxon>Hexapoda</taxon>
        <taxon>Insecta</taxon>
        <taxon>Pterygota</taxon>
        <taxon>Neoptera</taxon>
        <taxon>Polyneoptera</taxon>
        <taxon>Phasmatodea</taxon>
        <taxon>Timematodea</taxon>
        <taxon>Timematoidea</taxon>
        <taxon>Timematidae</taxon>
        <taxon>Timema</taxon>
    </lineage>
</organism>
<proteinExistence type="predicted"/>
<name>A0A7R9PN44_TIMGE</name>
<gene>
    <name evidence="2" type="ORF">TGEB3V08_LOCUS7213</name>
</gene>
<evidence type="ECO:0000256" key="1">
    <source>
        <dbReference type="SAM" id="MobiDB-lite"/>
    </source>
</evidence>
<protein>
    <submittedName>
        <fullName evidence="2">Uncharacterized protein</fullName>
    </submittedName>
</protein>